<keyword evidence="2" id="KW-1185">Reference proteome</keyword>
<accession>A0ABU1AUM6</accession>
<dbReference type="Proteomes" id="UP001225316">
    <property type="component" value="Unassembled WGS sequence"/>
</dbReference>
<comment type="caution">
    <text evidence="1">The sequence shown here is derived from an EMBL/GenBank/DDBJ whole genome shotgun (WGS) entry which is preliminary data.</text>
</comment>
<organism evidence="1 2">
    <name type="scientific">Thalassobacterium maritimum</name>
    <dbReference type="NCBI Taxonomy" id="3041265"/>
    <lineage>
        <taxon>Bacteria</taxon>
        <taxon>Pseudomonadati</taxon>
        <taxon>Verrucomicrobiota</taxon>
        <taxon>Opitutia</taxon>
        <taxon>Puniceicoccales</taxon>
        <taxon>Coraliomargaritaceae</taxon>
        <taxon>Thalassobacterium</taxon>
    </lineage>
</organism>
<dbReference type="RefSeq" id="WP_308948768.1">
    <property type="nucleotide sequence ID" value="NZ_JARXHW010000005.1"/>
</dbReference>
<sequence length="78" mass="8857">MTTPNEENFKYYKKAEKKALDILAEMKATTPKKMDIELALLVAIFELHKGKMPAESVSKIVQGHLETVEPYYASQQAK</sequence>
<dbReference type="EMBL" id="JARXHW010000005">
    <property type="protein sequence ID" value="MDQ8206662.1"/>
    <property type="molecule type" value="Genomic_DNA"/>
</dbReference>
<reference evidence="1 2" key="1">
    <citation type="submission" date="2023-04" db="EMBL/GenBank/DDBJ databases">
        <title>A novel bacteria isolated from coastal sediment.</title>
        <authorList>
            <person name="Liu X.-J."/>
            <person name="Du Z.-J."/>
        </authorList>
    </citation>
    <scope>NUCLEOTIDE SEQUENCE [LARGE SCALE GENOMIC DNA]</scope>
    <source>
        <strain evidence="1 2">SDUM461003</strain>
    </source>
</reference>
<evidence type="ECO:0000313" key="1">
    <source>
        <dbReference type="EMBL" id="MDQ8206662.1"/>
    </source>
</evidence>
<protein>
    <submittedName>
        <fullName evidence="1">Uncharacterized protein</fullName>
    </submittedName>
</protein>
<evidence type="ECO:0000313" key="2">
    <source>
        <dbReference type="Proteomes" id="UP001225316"/>
    </source>
</evidence>
<proteinExistence type="predicted"/>
<gene>
    <name evidence="1" type="ORF">QEH52_04020</name>
</gene>
<name>A0ABU1AUM6_9BACT</name>